<sequence length="100" mass="11140">MSSNGLEDVEGIFNRELHHLDTSLSTSEVEITKLFPDAFMAAHTKSTSMDQFMADLGINSEEQLHEYPIDQLNAKVAAESDFASWDDMLKAAGKAYLENK</sequence>
<dbReference type="PATRIC" id="fig|1293598.4.peg.2231"/>
<dbReference type="AlphaFoldDB" id="A0A0R2MYU1"/>
<proteinExistence type="predicted"/>
<gene>
    <name evidence="1" type="ORF">IV56_GL002137</name>
</gene>
<keyword evidence="2" id="KW-1185">Reference proteome</keyword>
<comment type="caution">
    <text evidence="1">The sequence shown here is derived from an EMBL/GenBank/DDBJ whole genome shotgun (WGS) entry which is preliminary data.</text>
</comment>
<dbReference type="EMBL" id="JQCE01000058">
    <property type="protein sequence ID" value="KRO15946.1"/>
    <property type="molecule type" value="Genomic_DNA"/>
</dbReference>
<name>A0A0R2MYU1_9LACO</name>
<evidence type="ECO:0000313" key="1">
    <source>
        <dbReference type="EMBL" id="KRO15946.1"/>
    </source>
</evidence>
<dbReference type="Proteomes" id="UP000050969">
    <property type="component" value="Unassembled WGS sequence"/>
</dbReference>
<reference evidence="1 2" key="1">
    <citation type="journal article" date="2015" name="Genome Announc.">
        <title>Expanding the biotechnology potential of lactobacilli through comparative genomics of 213 strains and associated genera.</title>
        <authorList>
            <person name="Sun Z."/>
            <person name="Harris H.M."/>
            <person name="McCann A."/>
            <person name="Guo C."/>
            <person name="Argimon S."/>
            <person name="Zhang W."/>
            <person name="Yang X."/>
            <person name="Jeffery I.B."/>
            <person name="Cooney J.C."/>
            <person name="Kagawa T.F."/>
            <person name="Liu W."/>
            <person name="Song Y."/>
            <person name="Salvetti E."/>
            <person name="Wrobel A."/>
            <person name="Rasinkangas P."/>
            <person name="Parkhill J."/>
            <person name="Rea M.C."/>
            <person name="O'Sullivan O."/>
            <person name="Ritari J."/>
            <person name="Douillard F.P."/>
            <person name="Paul Ross R."/>
            <person name="Yang R."/>
            <person name="Briner A.E."/>
            <person name="Felis G.E."/>
            <person name="de Vos W.M."/>
            <person name="Barrangou R."/>
            <person name="Klaenhammer T.R."/>
            <person name="Caufield P.W."/>
            <person name="Cui Y."/>
            <person name="Zhang H."/>
            <person name="O'Toole P.W."/>
        </authorList>
    </citation>
    <scope>NUCLEOTIDE SEQUENCE [LARGE SCALE GENOMIC DNA]</scope>
    <source>
        <strain evidence="1 2">DSM 24301</strain>
    </source>
</reference>
<organism evidence="1 2">
    <name type="scientific">Lacticaseibacillus saniviri JCM 17471 = DSM 24301</name>
    <dbReference type="NCBI Taxonomy" id="1293598"/>
    <lineage>
        <taxon>Bacteria</taxon>
        <taxon>Bacillati</taxon>
        <taxon>Bacillota</taxon>
        <taxon>Bacilli</taxon>
        <taxon>Lactobacillales</taxon>
        <taxon>Lactobacillaceae</taxon>
        <taxon>Lacticaseibacillus</taxon>
    </lineage>
</organism>
<dbReference type="OrthoDB" id="3035462at2"/>
<protein>
    <submittedName>
        <fullName evidence="1">Uncharacterized protein</fullName>
    </submittedName>
</protein>
<dbReference type="RefSeq" id="WP_054777788.1">
    <property type="nucleotide sequence ID" value="NZ_BBBX01000020.1"/>
</dbReference>
<evidence type="ECO:0000313" key="2">
    <source>
        <dbReference type="Proteomes" id="UP000050969"/>
    </source>
</evidence>
<accession>A0A0R2MYU1</accession>